<dbReference type="GO" id="GO:0016758">
    <property type="term" value="F:hexosyltransferase activity"/>
    <property type="evidence" value="ECO:0007669"/>
    <property type="project" value="TreeGrafter"/>
</dbReference>
<accession>A0A1B1NGD7</accession>
<evidence type="ECO:0000256" key="3">
    <source>
        <dbReference type="ARBA" id="ARBA00022679"/>
    </source>
</evidence>
<dbReference type="PANTHER" id="PTHR45947:SF3">
    <property type="entry name" value="SULFOQUINOVOSYL TRANSFERASE SQD2"/>
    <property type="match status" value="1"/>
</dbReference>
<gene>
    <name evidence="7" type="ORF">SGUI_3088</name>
</gene>
<dbReference type="InterPro" id="IPR050194">
    <property type="entry name" value="Glycosyltransferase_grp1"/>
</dbReference>
<dbReference type="PANTHER" id="PTHR45947">
    <property type="entry name" value="SULFOQUINOVOSYL TRANSFERASE SQD2"/>
    <property type="match status" value="1"/>
</dbReference>
<dbReference type="Gene3D" id="3.40.50.2000">
    <property type="entry name" value="Glycogen Phosphorylase B"/>
    <property type="match status" value="2"/>
</dbReference>
<name>A0A1B1NGD7_9MICO</name>
<dbReference type="InterPro" id="IPR028098">
    <property type="entry name" value="Glyco_trans_4-like_N"/>
</dbReference>
<evidence type="ECO:0000256" key="4">
    <source>
        <dbReference type="SAM" id="MobiDB-lite"/>
    </source>
</evidence>
<keyword evidence="2" id="KW-0328">Glycosyltransferase</keyword>
<evidence type="ECO:0000259" key="6">
    <source>
        <dbReference type="Pfam" id="PF13439"/>
    </source>
</evidence>
<feature type="domain" description="Glycosyl transferase family 1" evidence="5">
    <location>
        <begin position="250"/>
        <end position="401"/>
    </location>
</feature>
<keyword evidence="8" id="KW-1185">Reference proteome</keyword>
<dbReference type="CDD" id="cd03814">
    <property type="entry name" value="GT4-like"/>
    <property type="match status" value="1"/>
</dbReference>
<evidence type="ECO:0000313" key="8">
    <source>
        <dbReference type="Proteomes" id="UP000092482"/>
    </source>
</evidence>
<proteinExistence type="predicted"/>
<feature type="region of interest" description="Disordered" evidence="4">
    <location>
        <begin position="1"/>
        <end position="41"/>
    </location>
</feature>
<dbReference type="SUPFAM" id="SSF53756">
    <property type="entry name" value="UDP-Glycosyltransferase/glycogen phosphorylase"/>
    <property type="match status" value="1"/>
</dbReference>
<dbReference type="RefSeq" id="WP_083190743.1">
    <property type="nucleotide sequence ID" value="NZ_CP014989.1"/>
</dbReference>
<evidence type="ECO:0000313" key="7">
    <source>
        <dbReference type="EMBL" id="ANS80484.1"/>
    </source>
</evidence>
<dbReference type="GO" id="GO:1901137">
    <property type="term" value="P:carbohydrate derivative biosynthetic process"/>
    <property type="evidence" value="ECO:0007669"/>
    <property type="project" value="UniProtKB-ARBA"/>
</dbReference>
<dbReference type="EMBL" id="CP014989">
    <property type="protein sequence ID" value="ANS80484.1"/>
    <property type="molecule type" value="Genomic_DNA"/>
</dbReference>
<dbReference type="PATRIC" id="fig|1758689.4.peg.3216"/>
<evidence type="ECO:0000256" key="2">
    <source>
        <dbReference type="ARBA" id="ARBA00022676"/>
    </source>
</evidence>
<dbReference type="OrthoDB" id="9802525at2"/>
<reference evidence="7 8" key="1">
    <citation type="submission" date="2016-03" db="EMBL/GenBank/DDBJ databases">
        <title>Shallow-sea hydrothermal system.</title>
        <authorList>
            <person name="Tang K."/>
        </authorList>
    </citation>
    <scope>NUCLEOTIDE SEQUENCE [LARGE SCALE GENOMIC DNA]</scope>
    <source>
        <strain evidence="7 8">JLT9</strain>
    </source>
</reference>
<organism evidence="7 8">
    <name type="scientific">Serinicoccus hydrothermalis</name>
    <dbReference type="NCBI Taxonomy" id="1758689"/>
    <lineage>
        <taxon>Bacteria</taxon>
        <taxon>Bacillati</taxon>
        <taxon>Actinomycetota</taxon>
        <taxon>Actinomycetes</taxon>
        <taxon>Micrococcales</taxon>
        <taxon>Ornithinimicrobiaceae</taxon>
        <taxon>Serinicoccus</taxon>
    </lineage>
</organism>
<keyword evidence="3 7" id="KW-0808">Transferase</keyword>
<sequence>MTGRPDPGTPRRTLRDGVGHPLVTRRPPDTPSPSADGIPEAPRLEHVRVAIVTESFLPALNGVTTSVCKVLECLRDQGHEALVIAPGTSPWSPVMTPEHYAGFPVHTVTSVPVRKFRVGLPSYEIETVLHRFRPDVMHVASPFVLGVRGLVAARALGIPSVAIYQTDMPSYIRQHAGPAGDLTARAAWRWIRRIHEQADLTLAPSTAALADLAAHQVPRIAQWGRGVDADLFHPDRRADPGALALRDRLAPRGETILGYVGRLAPEKELHRLTELSSLPGTRLVLVGEGPSREVLQAQLPEAVFLGRREGADLAQAYAAFDVFVHTGTRETFGQTLQEASAAGLPVVAPARGGPLDLIEPGRTGELFDPDVRGALRAAVTPLVGPGAAEVRERMGAAGRQRVQERSWPALVDQLVDHYSAVVHAGSRSVA</sequence>
<dbReference type="Pfam" id="PF00534">
    <property type="entry name" value="Glycos_transf_1"/>
    <property type="match status" value="1"/>
</dbReference>
<protein>
    <recommendedName>
        <fullName evidence="1">D-inositol 3-phosphate glycosyltransferase</fullName>
    </recommendedName>
</protein>
<evidence type="ECO:0000259" key="5">
    <source>
        <dbReference type="Pfam" id="PF00534"/>
    </source>
</evidence>
<dbReference type="AlphaFoldDB" id="A0A1B1NGD7"/>
<feature type="domain" description="Glycosyltransferase subfamily 4-like N-terminal" evidence="6">
    <location>
        <begin position="61"/>
        <end position="230"/>
    </location>
</feature>
<evidence type="ECO:0000256" key="1">
    <source>
        <dbReference type="ARBA" id="ARBA00021292"/>
    </source>
</evidence>
<dbReference type="STRING" id="1758689.SGUI_3088"/>
<dbReference type="InterPro" id="IPR001296">
    <property type="entry name" value="Glyco_trans_1"/>
</dbReference>
<dbReference type="KEGG" id="serj:SGUI_3088"/>
<dbReference type="Pfam" id="PF13439">
    <property type="entry name" value="Glyco_transf_4"/>
    <property type="match status" value="1"/>
</dbReference>
<dbReference type="Proteomes" id="UP000092482">
    <property type="component" value="Chromosome"/>
</dbReference>